<protein>
    <submittedName>
        <fullName evidence="2">Uncharacterized protein</fullName>
    </submittedName>
</protein>
<comment type="caution">
    <text evidence="2">The sequence shown here is derived from an EMBL/GenBank/DDBJ whole genome shotgun (WGS) entry which is preliminary data.</text>
</comment>
<evidence type="ECO:0000256" key="1">
    <source>
        <dbReference type="SAM" id="Phobius"/>
    </source>
</evidence>
<gene>
    <name evidence="2" type="ORF">RRG08_058432</name>
</gene>
<proteinExistence type="predicted"/>
<keyword evidence="1" id="KW-0472">Membrane</keyword>
<evidence type="ECO:0000313" key="3">
    <source>
        <dbReference type="Proteomes" id="UP001283361"/>
    </source>
</evidence>
<keyword evidence="1" id="KW-0812">Transmembrane</keyword>
<evidence type="ECO:0000313" key="2">
    <source>
        <dbReference type="EMBL" id="KAK3784401.1"/>
    </source>
</evidence>
<dbReference type="AlphaFoldDB" id="A0AAE1ABW9"/>
<dbReference type="Proteomes" id="UP001283361">
    <property type="component" value="Unassembled WGS sequence"/>
</dbReference>
<name>A0AAE1ABW9_9GAST</name>
<dbReference type="EMBL" id="JAWDGP010002253">
    <property type="protein sequence ID" value="KAK3784401.1"/>
    <property type="molecule type" value="Genomic_DNA"/>
</dbReference>
<reference evidence="2" key="1">
    <citation type="journal article" date="2023" name="G3 (Bethesda)">
        <title>A reference genome for the long-term kleptoplast-retaining sea slug Elysia crispata morphotype clarki.</title>
        <authorList>
            <person name="Eastman K.E."/>
            <person name="Pendleton A.L."/>
            <person name="Shaikh M.A."/>
            <person name="Suttiyut T."/>
            <person name="Ogas R."/>
            <person name="Tomko P."/>
            <person name="Gavelis G."/>
            <person name="Widhalm J.R."/>
            <person name="Wisecaver J.H."/>
        </authorList>
    </citation>
    <scope>NUCLEOTIDE SEQUENCE</scope>
    <source>
        <strain evidence="2">ECLA1</strain>
    </source>
</reference>
<keyword evidence="3" id="KW-1185">Reference proteome</keyword>
<feature type="transmembrane region" description="Helical" evidence="1">
    <location>
        <begin position="118"/>
        <end position="136"/>
    </location>
</feature>
<sequence length="146" mass="16641">YFWRRDDLRSGGQRQAQEPTLMWCSLINLPLYSQPPATPNDALPPQVLSVDALPHVGFSFLCSQRGCDRHQLSSCRLYKTVRRLIDRSITTLWGRSTLNAGSAIRKPGFPVYRDDLKWISAGFLILAGFTISFIKLRQVLKIFNQS</sequence>
<organism evidence="2 3">
    <name type="scientific">Elysia crispata</name>
    <name type="common">lettuce slug</name>
    <dbReference type="NCBI Taxonomy" id="231223"/>
    <lineage>
        <taxon>Eukaryota</taxon>
        <taxon>Metazoa</taxon>
        <taxon>Spiralia</taxon>
        <taxon>Lophotrochozoa</taxon>
        <taxon>Mollusca</taxon>
        <taxon>Gastropoda</taxon>
        <taxon>Heterobranchia</taxon>
        <taxon>Euthyneura</taxon>
        <taxon>Panpulmonata</taxon>
        <taxon>Sacoglossa</taxon>
        <taxon>Placobranchoidea</taxon>
        <taxon>Plakobranchidae</taxon>
        <taxon>Elysia</taxon>
    </lineage>
</organism>
<accession>A0AAE1ABW9</accession>
<keyword evidence="1" id="KW-1133">Transmembrane helix</keyword>
<feature type="non-terminal residue" evidence="2">
    <location>
        <position position="1"/>
    </location>
</feature>